<feature type="domain" description="Sulfatase N-terminal" evidence="1">
    <location>
        <begin position="3"/>
        <end position="189"/>
    </location>
</feature>
<dbReference type="SUPFAM" id="SSF53649">
    <property type="entry name" value="Alkaline phosphatase-like"/>
    <property type="match status" value="1"/>
</dbReference>
<dbReference type="PATRIC" id="fig|1132509.6.peg.3060"/>
<dbReference type="AlphaFoldDB" id="M0LVJ2"/>
<comment type="caution">
    <text evidence="2">The sequence shown here is derived from an EMBL/GenBank/DDBJ whole genome shotgun (WGS) entry which is preliminary data.</text>
</comment>
<name>M0LVJ2_9EURY</name>
<accession>M0LVJ2</accession>
<dbReference type="Pfam" id="PF00884">
    <property type="entry name" value="Sulfatase"/>
    <property type="match status" value="1"/>
</dbReference>
<dbReference type="Gene3D" id="3.40.720.10">
    <property type="entry name" value="Alkaline Phosphatase, subunit A"/>
    <property type="match status" value="1"/>
</dbReference>
<keyword evidence="3" id="KW-1185">Reference proteome</keyword>
<evidence type="ECO:0000313" key="2">
    <source>
        <dbReference type="EMBL" id="EMA37178.1"/>
    </source>
</evidence>
<evidence type="ECO:0000313" key="3">
    <source>
        <dbReference type="Proteomes" id="UP000011566"/>
    </source>
</evidence>
<sequence>MEKWLEAHASEEDWYLHVNFWDPHTPYDTPEEYGNPFVDEPAPRWLTEDLIEEQYESYGPHSAHDLHHGYLTGDGPDDLERTPNEIANREDFRRWVDGYDVGIRYLDGYIGKMVDLLRAQGVYENTVIVISADHGENQGELNVYGDHQTADDITCRVPLLVRGPGIESGVDNNLYYHLDFSATLVDLIGGDVPSSWDGRSFLPSLTDGETVGRSFLVTSQGAWACQRGVRWNDWLLLRTYHDGWRDFESVELYNLTTDPHEVENVATDNPEVVDHGMALLNRWHGQRRIDAAIGSDGGNPDAPRGLIDPLFEVIRSGGSFYLQGNMEAYTDRLRETGREAHAEKIETYDGITHQVRSEQPR</sequence>
<dbReference type="InterPro" id="IPR017850">
    <property type="entry name" value="Alkaline_phosphatase_core_sf"/>
</dbReference>
<dbReference type="EMBL" id="AOMB01000036">
    <property type="protein sequence ID" value="EMA37178.1"/>
    <property type="molecule type" value="Genomic_DNA"/>
</dbReference>
<protein>
    <submittedName>
        <fullName evidence="2">Sulfatase</fullName>
    </submittedName>
</protein>
<reference evidence="2 3" key="1">
    <citation type="journal article" date="2014" name="PLoS Genet.">
        <title>Phylogenetically driven sequencing of extremely halophilic archaea reveals strategies for static and dynamic osmo-response.</title>
        <authorList>
            <person name="Becker E.A."/>
            <person name="Seitzer P.M."/>
            <person name="Tritt A."/>
            <person name="Larsen D."/>
            <person name="Krusor M."/>
            <person name="Yao A.I."/>
            <person name="Wu D."/>
            <person name="Madern D."/>
            <person name="Eisen J.A."/>
            <person name="Darling A.E."/>
            <person name="Facciotti M.T."/>
        </authorList>
    </citation>
    <scope>NUCLEOTIDE SEQUENCE [LARGE SCALE GENOMIC DNA]</scope>
    <source>
        <strain evidence="2 3">100A6</strain>
    </source>
</reference>
<dbReference type="Proteomes" id="UP000011566">
    <property type="component" value="Unassembled WGS sequence"/>
</dbReference>
<organism evidence="2 3">
    <name type="scientific">Halococcus hamelinensis 100A6</name>
    <dbReference type="NCBI Taxonomy" id="1132509"/>
    <lineage>
        <taxon>Archaea</taxon>
        <taxon>Methanobacteriati</taxon>
        <taxon>Methanobacteriota</taxon>
        <taxon>Stenosarchaea group</taxon>
        <taxon>Halobacteria</taxon>
        <taxon>Halobacteriales</taxon>
        <taxon>Halococcaceae</taxon>
        <taxon>Halococcus</taxon>
    </lineage>
</organism>
<dbReference type="PANTHER" id="PTHR43108">
    <property type="entry name" value="N-ACETYLGLUCOSAMINE-6-SULFATASE FAMILY MEMBER"/>
    <property type="match status" value="1"/>
</dbReference>
<dbReference type="eggNOG" id="arCOG02785">
    <property type="taxonomic scope" value="Archaea"/>
</dbReference>
<gene>
    <name evidence="2" type="ORF">C447_13202</name>
</gene>
<dbReference type="PANTHER" id="PTHR43108:SF8">
    <property type="entry name" value="SD21168P"/>
    <property type="match status" value="1"/>
</dbReference>
<proteinExistence type="predicted"/>
<dbReference type="InterPro" id="IPR000917">
    <property type="entry name" value="Sulfatase_N"/>
</dbReference>
<evidence type="ECO:0000259" key="1">
    <source>
        <dbReference type="Pfam" id="PF00884"/>
    </source>
</evidence>